<dbReference type="NCBIfam" id="TIGR01409">
    <property type="entry name" value="TAT_signal_seq"/>
    <property type="match status" value="1"/>
</dbReference>
<dbReference type="InterPro" id="IPR019546">
    <property type="entry name" value="TAT_signal_bac_arc"/>
</dbReference>
<dbReference type="EMBL" id="BAAATD010000023">
    <property type="protein sequence ID" value="GAA2637688.1"/>
    <property type="molecule type" value="Genomic_DNA"/>
</dbReference>
<comment type="caution">
    <text evidence="1">The sequence shown here is derived from an EMBL/GenBank/DDBJ whole genome shotgun (WGS) entry which is preliminary data.</text>
</comment>
<sequence length="427" mass="45266">MSHPEKHALTRRTLLGGSAAAGAGAVLGSALPAVADAGAGAARLDQKAVDAVAARLDRDLIALRRRIHRHPEVSGEECRTAATVAHRLRSAGLSVTTGVGGHGVVAVLQGAHPGRTVAYRADMDALTPADQIGGGGTPAHLCGHDLHTTVGVGVGQVLARLRHRLSGRLVLFFQPAEETLTGARAMIAAGVLERTRPEEIHALHCGPFPVGRFAVTPGTGLPGQDRPVVTVSGLDAAKRLAAALDGLSTVAHPRTAADFERLVRDMQTPNGPLARFVSLRTRLGEPDAAGRVQVQVSYRCWPEERYVEIRNEIRRVAEPYGAQVDFPSEPFPAMVCPEKEGHALGRHLRSVFGPEAATELHAAIPFSGEDYALFLDRMPGTFTYLGVRSPGADITTCYPHLGGFVPDERAIGVGVRAMAGWLARRLR</sequence>
<proteinExistence type="predicted"/>
<accession>A0ABN3QY00</accession>
<dbReference type="Pfam" id="PF01546">
    <property type="entry name" value="Peptidase_M20"/>
    <property type="match status" value="1"/>
</dbReference>
<dbReference type="InterPro" id="IPR017439">
    <property type="entry name" value="Amidohydrolase"/>
</dbReference>
<gene>
    <name evidence="1" type="ORF">GCM10010411_91770</name>
</gene>
<dbReference type="PANTHER" id="PTHR11014:SF63">
    <property type="entry name" value="METALLOPEPTIDASE, PUTATIVE (AFU_ORTHOLOGUE AFUA_6G09600)-RELATED"/>
    <property type="match status" value="1"/>
</dbReference>
<name>A0ABN3QY00_9ACTN</name>
<organism evidence="1 2">
    <name type="scientific">Actinomadura fulvescens</name>
    <dbReference type="NCBI Taxonomy" id="46160"/>
    <lineage>
        <taxon>Bacteria</taxon>
        <taxon>Bacillati</taxon>
        <taxon>Actinomycetota</taxon>
        <taxon>Actinomycetes</taxon>
        <taxon>Streptosporangiales</taxon>
        <taxon>Thermomonosporaceae</taxon>
        <taxon>Actinomadura</taxon>
    </lineage>
</organism>
<protein>
    <submittedName>
        <fullName evidence="1">M20 family metallopeptidase</fullName>
    </submittedName>
</protein>
<dbReference type="InterPro" id="IPR002933">
    <property type="entry name" value="Peptidase_M20"/>
</dbReference>
<dbReference type="PANTHER" id="PTHR11014">
    <property type="entry name" value="PEPTIDASE M20 FAMILY MEMBER"/>
    <property type="match status" value="1"/>
</dbReference>
<evidence type="ECO:0000313" key="2">
    <source>
        <dbReference type="Proteomes" id="UP001501509"/>
    </source>
</evidence>
<dbReference type="Proteomes" id="UP001501509">
    <property type="component" value="Unassembled WGS sequence"/>
</dbReference>
<dbReference type="PROSITE" id="PS51318">
    <property type="entry name" value="TAT"/>
    <property type="match status" value="1"/>
</dbReference>
<dbReference type="Gene3D" id="3.40.630.10">
    <property type="entry name" value="Zn peptidases"/>
    <property type="match status" value="2"/>
</dbReference>
<dbReference type="InterPro" id="IPR006311">
    <property type="entry name" value="TAT_signal"/>
</dbReference>
<keyword evidence="2" id="KW-1185">Reference proteome</keyword>
<dbReference type="RefSeq" id="WP_344549091.1">
    <property type="nucleotide sequence ID" value="NZ_BAAATD010000023.1"/>
</dbReference>
<dbReference type="SUPFAM" id="SSF53187">
    <property type="entry name" value="Zn-dependent exopeptidases"/>
    <property type="match status" value="1"/>
</dbReference>
<evidence type="ECO:0000313" key="1">
    <source>
        <dbReference type="EMBL" id="GAA2637688.1"/>
    </source>
</evidence>
<reference evidence="1 2" key="1">
    <citation type="journal article" date="2019" name="Int. J. Syst. Evol. Microbiol.">
        <title>The Global Catalogue of Microorganisms (GCM) 10K type strain sequencing project: providing services to taxonomists for standard genome sequencing and annotation.</title>
        <authorList>
            <consortium name="The Broad Institute Genomics Platform"/>
            <consortium name="The Broad Institute Genome Sequencing Center for Infectious Disease"/>
            <person name="Wu L."/>
            <person name="Ma J."/>
        </authorList>
    </citation>
    <scope>NUCLEOTIDE SEQUENCE [LARGE SCALE GENOMIC DNA]</scope>
    <source>
        <strain evidence="1 2">JCM 6833</strain>
    </source>
</reference>